<feature type="domain" description="Major facilitator superfamily (MFS) profile" evidence="8">
    <location>
        <begin position="1"/>
        <end position="158"/>
    </location>
</feature>
<dbReference type="PANTHER" id="PTHR23517:SF2">
    <property type="entry name" value="MULTIDRUG RESISTANCE PROTEIN MDTH"/>
    <property type="match status" value="1"/>
</dbReference>
<feature type="transmembrane region" description="Helical" evidence="7">
    <location>
        <begin position="64"/>
        <end position="89"/>
    </location>
</feature>
<organism evidence="9 10">
    <name type="scientific">Photorhabdus temperata subsp. temperata Meg1</name>
    <dbReference type="NCBI Taxonomy" id="1393735"/>
    <lineage>
        <taxon>Bacteria</taxon>
        <taxon>Pseudomonadati</taxon>
        <taxon>Pseudomonadota</taxon>
        <taxon>Gammaproteobacteria</taxon>
        <taxon>Enterobacterales</taxon>
        <taxon>Morganellaceae</taxon>
        <taxon>Photorhabdus</taxon>
    </lineage>
</organism>
<dbReference type="AlphaFoldDB" id="A0A081RTJ0"/>
<evidence type="ECO:0000256" key="7">
    <source>
        <dbReference type="SAM" id="Phobius"/>
    </source>
</evidence>
<evidence type="ECO:0000256" key="6">
    <source>
        <dbReference type="ARBA" id="ARBA00023136"/>
    </source>
</evidence>
<dbReference type="InterPro" id="IPR050171">
    <property type="entry name" value="MFS_Transporters"/>
</dbReference>
<dbReference type="SUPFAM" id="SSF103473">
    <property type="entry name" value="MFS general substrate transporter"/>
    <property type="match status" value="1"/>
</dbReference>
<evidence type="ECO:0000256" key="4">
    <source>
        <dbReference type="ARBA" id="ARBA00022692"/>
    </source>
</evidence>
<keyword evidence="2" id="KW-0813">Transport</keyword>
<keyword evidence="6 7" id="KW-0472">Membrane</keyword>
<comment type="subcellular location">
    <subcellularLocation>
        <location evidence="1">Cell membrane</location>
        <topology evidence="1">Multi-pass membrane protein</topology>
    </subcellularLocation>
</comment>
<dbReference type="PROSITE" id="PS50850">
    <property type="entry name" value="MFS"/>
    <property type="match status" value="1"/>
</dbReference>
<comment type="caution">
    <text evidence="9">The sequence shown here is derived from an EMBL/GenBank/DDBJ whole genome shotgun (WGS) entry which is preliminary data.</text>
</comment>
<dbReference type="GO" id="GO:0005886">
    <property type="term" value="C:plasma membrane"/>
    <property type="evidence" value="ECO:0007669"/>
    <property type="project" value="UniProtKB-SubCell"/>
</dbReference>
<evidence type="ECO:0000256" key="5">
    <source>
        <dbReference type="ARBA" id="ARBA00022989"/>
    </source>
</evidence>
<dbReference type="InterPro" id="IPR036259">
    <property type="entry name" value="MFS_trans_sf"/>
</dbReference>
<sequence>MLDTTRAVDLVTVILITNAITVLVAQVYLVPLLTNTPLGQRITVGALIFAVSQLLFWINDTASAFWWGLVAVVFSIAEAILLPNLSILLDRLAPEHYRGAYLGASTLVVLGLSLGPFIGGALLEWWGKGVFTVMALFCLSIAILMLINKSKINLRLDK</sequence>
<dbReference type="InterPro" id="IPR011701">
    <property type="entry name" value="MFS"/>
</dbReference>
<evidence type="ECO:0000313" key="10">
    <source>
        <dbReference type="Proteomes" id="UP000028002"/>
    </source>
</evidence>
<feature type="transmembrane region" description="Helical" evidence="7">
    <location>
        <begin position="129"/>
        <end position="148"/>
    </location>
</feature>
<keyword evidence="3" id="KW-1003">Cell membrane</keyword>
<dbReference type="Pfam" id="PF07690">
    <property type="entry name" value="MFS_1"/>
    <property type="match status" value="1"/>
</dbReference>
<name>A0A081RTJ0_PHOTE</name>
<keyword evidence="4 7" id="KW-0812">Transmembrane</keyword>
<reference evidence="9 10" key="1">
    <citation type="submission" date="2014-03" db="EMBL/GenBank/DDBJ databases">
        <title>Draft Genome of Photorhabdus temperata Meg1.</title>
        <authorList>
            <person name="Hurst S.G.IV."/>
            <person name="Morris K."/>
            <person name="Thomas K."/>
            <person name="Tisa L.S."/>
        </authorList>
    </citation>
    <scope>NUCLEOTIDE SEQUENCE [LARGE SCALE GENOMIC DNA]</scope>
    <source>
        <strain evidence="9 10">Meg1</strain>
    </source>
</reference>
<protein>
    <submittedName>
        <fullName evidence="9">Major Facilitator Superfamily transporter</fullName>
    </submittedName>
</protein>
<dbReference type="GO" id="GO:0022857">
    <property type="term" value="F:transmembrane transporter activity"/>
    <property type="evidence" value="ECO:0007669"/>
    <property type="project" value="InterPro"/>
</dbReference>
<feature type="transmembrane region" description="Helical" evidence="7">
    <location>
        <begin position="42"/>
        <end position="58"/>
    </location>
</feature>
<evidence type="ECO:0000259" key="8">
    <source>
        <dbReference type="PROSITE" id="PS50850"/>
    </source>
</evidence>
<evidence type="ECO:0000313" key="9">
    <source>
        <dbReference type="EMBL" id="KER01993.1"/>
    </source>
</evidence>
<dbReference type="EMBL" id="JGVH01000061">
    <property type="protein sequence ID" value="KER01993.1"/>
    <property type="molecule type" value="Genomic_DNA"/>
</dbReference>
<keyword evidence="5 7" id="KW-1133">Transmembrane helix</keyword>
<evidence type="ECO:0000256" key="2">
    <source>
        <dbReference type="ARBA" id="ARBA00022448"/>
    </source>
</evidence>
<accession>A0A081RTJ0</accession>
<proteinExistence type="predicted"/>
<evidence type="ECO:0000256" key="3">
    <source>
        <dbReference type="ARBA" id="ARBA00022475"/>
    </source>
</evidence>
<dbReference type="Gene3D" id="1.20.1250.20">
    <property type="entry name" value="MFS general substrate transporter like domains"/>
    <property type="match status" value="1"/>
</dbReference>
<dbReference type="Proteomes" id="UP000028002">
    <property type="component" value="Unassembled WGS sequence"/>
</dbReference>
<evidence type="ECO:0000256" key="1">
    <source>
        <dbReference type="ARBA" id="ARBA00004651"/>
    </source>
</evidence>
<gene>
    <name evidence="9" type="ORF">MEG1DRAFT_03390</name>
</gene>
<dbReference type="PATRIC" id="fig|1393735.3.peg.3466"/>
<feature type="transmembrane region" description="Helical" evidence="7">
    <location>
        <begin position="101"/>
        <end position="123"/>
    </location>
</feature>
<dbReference type="PANTHER" id="PTHR23517">
    <property type="entry name" value="RESISTANCE PROTEIN MDTM, PUTATIVE-RELATED-RELATED"/>
    <property type="match status" value="1"/>
</dbReference>
<dbReference type="InterPro" id="IPR020846">
    <property type="entry name" value="MFS_dom"/>
</dbReference>
<feature type="transmembrane region" description="Helical" evidence="7">
    <location>
        <begin position="12"/>
        <end position="30"/>
    </location>
</feature>